<dbReference type="EMBL" id="VSSQ01001445">
    <property type="protein sequence ID" value="MPM08400.1"/>
    <property type="molecule type" value="Genomic_DNA"/>
</dbReference>
<gene>
    <name evidence="1" type="ORF">SDC9_54712</name>
</gene>
<name>A0A644WWW8_9ZZZZ</name>
<accession>A0A644WWW8</accession>
<proteinExistence type="predicted"/>
<protein>
    <submittedName>
        <fullName evidence="1">Uncharacterized protein</fullName>
    </submittedName>
</protein>
<comment type="caution">
    <text evidence="1">The sequence shown here is derived from an EMBL/GenBank/DDBJ whole genome shotgun (WGS) entry which is preliminary data.</text>
</comment>
<evidence type="ECO:0000313" key="1">
    <source>
        <dbReference type="EMBL" id="MPM08400.1"/>
    </source>
</evidence>
<reference evidence="1" key="1">
    <citation type="submission" date="2019-08" db="EMBL/GenBank/DDBJ databases">
        <authorList>
            <person name="Kucharzyk K."/>
            <person name="Murdoch R.W."/>
            <person name="Higgins S."/>
            <person name="Loffler F."/>
        </authorList>
    </citation>
    <scope>NUCLEOTIDE SEQUENCE</scope>
</reference>
<dbReference type="AlphaFoldDB" id="A0A644WWW8"/>
<sequence length="98" mass="11216">MPTKVFFNEPSEPLVILNYAEDFSSLQVSLSNGDHGPSVELFSSDCTKEIAGRIQSKEGLDVSGEGNKRINLRYRRFLFRKKWRVMYEDVELSGIEVL</sequence>
<organism evidence="1">
    <name type="scientific">bioreactor metagenome</name>
    <dbReference type="NCBI Taxonomy" id="1076179"/>
    <lineage>
        <taxon>unclassified sequences</taxon>
        <taxon>metagenomes</taxon>
        <taxon>ecological metagenomes</taxon>
    </lineage>
</organism>